<reference evidence="2 3" key="1">
    <citation type="journal article" date="2014" name="J. Microbiol.">
        <title>Diaminobutyricibacter tongyongensis gen. nov., sp. nov. and Homoserinibacter gongjuensis gen. nov., sp. nov. belong to the family Microbacteriaceae.</title>
        <authorList>
            <person name="Kim S.J."/>
            <person name="Ahn J.H."/>
            <person name="Weon H.Y."/>
            <person name="Hamada M."/>
            <person name="Suzuki K."/>
            <person name="Kwon S.W."/>
        </authorList>
    </citation>
    <scope>NUCLEOTIDE SEQUENCE [LARGE SCALE GENOMIC DNA]</scope>
    <source>
        <strain evidence="2 3">NBRC 108724</strain>
    </source>
</reference>
<protein>
    <submittedName>
        <fullName evidence="2">DUF2092 domain-containing protein</fullName>
    </submittedName>
</protein>
<dbReference type="PANTHER" id="PTHR37507">
    <property type="entry name" value="SPORULATION PROTEIN YDCC"/>
    <property type="match status" value="1"/>
</dbReference>
<evidence type="ECO:0000256" key="1">
    <source>
        <dbReference type="SAM" id="MobiDB-lite"/>
    </source>
</evidence>
<evidence type="ECO:0000313" key="3">
    <source>
        <dbReference type="Proteomes" id="UP000474967"/>
    </source>
</evidence>
<comment type="caution">
    <text evidence="2">The sequence shown here is derived from an EMBL/GenBank/DDBJ whole genome shotgun (WGS) entry which is preliminary data.</text>
</comment>
<name>A0A6L9XXU5_9MICO</name>
<accession>A0A6L9XXU5</accession>
<dbReference type="EMBL" id="JAAGWY010000002">
    <property type="protein sequence ID" value="NEN06260.1"/>
    <property type="molecule type" value="Genomic_DNA"/>
</dbReference>
<proteinExistence type="predicted"/>
<dbReference type="SUPFAM" id="SSF89392">
    <property type="entry name" value="Prokaryotic lipoproteins and lipoprotein localization factors"/>
    <property type="match status" value="1"/>
</dbReference>
<dbReference type="Proteomes" id="UP000474967">
    <property type="component" value="Unassembled WGS sequence"/>
</dbReference>
<dbReference type="PANTHER" id="PTHR37507:SF2">
    <property type="entry name" value="SPORULATION PROTEIN YDCC"/>
    <property type="match status" value="1"/>
</dbReference>
<dbReference type="InterPro" id="IPR052944">
    <property type="entry name" value="Sporulation_related"/>
</dbReference>
<keyword evidence="3" id="KW-1185">Reference proteome</keyword>
<sequence length="344" mass="35062">MRWLPAVVVPAVIAAGAVIIPMQAGAAVNLPAKTPSEVLALVAGSQVETFSGTVEQSSNLGLPELPTTGPGSNSSQASMLDLVTGSHTARVYADGPTKERIQVMDSLAERDAIRNGTNAWLYTSKDNTATHITLPSKTASAPASPEQALTPSEVADKLLAKVDPATTVTLGDNQSVAGRNAYELILTPKTSGTLVGSVAIAVDAETGLPLRVVVDARGQHDPAFSVGFSSIDLGTPAASLFTFAPPAHATVKEQALPTTPGTHTETGTHAKPTVTGSGWDAVVELKVGSVPASVTSDPLYGELTTPVSGGRAFSTSLVSVLITDDGRVFAGAVPVSRLEAVAAQ</sequence>
<dbReference type="AlphaFoldDB" id="A0A6L9XXU5"/>
<gene>
    <name evidence="2" type="ORF">G3T36_10265</name>
</gene>
<evidence type="ECO:0000313" key="2">
    <source>
        <dbReference type="EMBL" id="NEN06260.1"/>
    </source>
</evidence>
<dbReference type="InterPro" id="IPR029046">
    <property type="entry name" value="LolA/LolB/LppX"/>
</dbReference>
<dbReference type="Gene3D" id="2.50.20.10">
    <property type="entry name" value="Lipoprotein localisation LolA/LolB/LppX"/>
    <property type="match status" value="1"/>
</dbReference>
<feature type="region of interest" description="Disordered" evidence="1">
    <location>
        <begin position="55"/>
        <end position="75"/>
    </location>
</feature>
<organism evidence="2 3">
    <name type="scientific">Leifsonia tongyongensis</name>
    <dbReference type="NCBI Taxonomy" id="1268043"/>
    <lineage>
        <taxon>Bacteria</taxon>
        <taxon>Bacillati</taxon>
        <taxon>Actinomycetota</taxon>
        <taxon>Actinomycetes</taxon>
        <taxon>Micrococcales</taxon>
        <taxon>Microbacteriaceae</taxon>
        <taxon>Leifsonia</taxon>
    </lineage>
</organism>